<reference evidence="2" key="2">
    <citation type="submission" date="2021-04" db="EMBL/GenBank/DDBJ databases">
        <authorList>
            <person name="Dong X."/>
        </authorList>
    </citation>
    <scope>NUCLEOTIDE SEQUENCE</scope>
    <source>
        <strain evidence="2">LLY</strain>
    </source>
</reference>
<dbReference type="Pfam" id="PF24292">
    <property type="entry name" value="DUF7479"/>
    <property type="match status" value="1"/>
</dbReference>
<dbReference type="AlphaFoldDB" id="A0A9E4ZHF8"/>
<evidence type="ECO:0000313" key="3">
    <source>
        <dbReference type="Proteomes" id="UP001056766"/>
    </source>
</evidence>
<dbReference type="Proteomes" id="UP001056766">
    <property type="component" value="Unassembled WGS sequence"/>
</dbReference>
<feature type="domain" description="DUF7479" evidence="1">
    <location>
        <begin position="98"/>
        <end position="155"/>
    </location>
</feature>
<dbReference type="InterPro" id="IPR055902">
    <property type="entry name" value="DUF7479"/>
</dbReference>
<evidence type="ECO:0000259" key="1">
    <source>
        <dbReference type="Pfam" id="PF24292"/>
    </source>
</evidence>
<dbReference type="EMBL" id="JAGSOI010000091">
    <property type="protein sequence ID" value="MCM1987918.1"/>
    <property type="molecule type" value="Genomic_DNA"/>
</dbReference>
<accession>A0A9E4ZHF8</accession>
<dbReference type="RefSeq" id="WP_250869302.1">
    <property type="nucleotide sequence ID" value="NZ_JAGSOI010000091.1"/>
</dbReference>
<gene>
    <name evidence="2" type="ORF">KDK67_13205</name>
</gene>
<reference evidence="2" key="1">
    <citation type="journal article" date="2021" name="mSystems">
        <title>Bacteria and Archaea Synergistically Convert Glycine Betaine to Biogenic Methane in the Formosa Cold Seep of the South China Sea.</title>
        <authorList>
            <person name="Li L."/>
            <person name="Zhang W."/>
            <person name="Zhang S."/>
            <person name="Song L."/>
            <person name="Sun Q."/>
            <person name="Zhang H."/>
            <person name="Xiang H."/>
            <person name="Dong X."/>
        </authorList>
    </citation>
    <scope>NUCLEOTIDE SEQUENCE</scope>
    <source>
        <strain evidence="2">LLY</strain>
    </source>
</reference>
<comment type="caution">
    <text evidence="2">The sequence shown here is derived from an EMBL/GenBank/DDBJ whole genome shotgun (WGS) entry which is preliminary data.</text>
</comment>
<proteinExistence type="predicted"/>
<sequence length="157" mass="17171">MTINISDETNSLLKDNGFRIEEIQEIIESAESSGNKLKDADGEVFIARGDSDNLTTYAVYSPLANGAFELKSAYAHKMKVAGLTGGSFGEVEYDDESGWTCHKCNEEAVDRNVDMFYLDVSRPGPGIVCPKCGDIYITQGVTKTLKTAESILEEKRA</sequence>
<name>A0A9E4ZHF8_9EURY</name>
<organism evidence="2 3">
    <name type="scientific">Methanococcoides seepicolus</name>
    <dbReference type="NCBI Taxonomy" id="2828780"/>
    <lineage>
        <taxon>Archaea</taxon>
        <taxon>Methanobacteriati</taxon>
        <taxon>Methanobacteriota</taxon>
        <taxon>Stenosarchaea group</taxon>
        <taxon>Methanomicrobia</taxon>
        <taxon>Methanosarcinales</taxon>
        <taxon>Methanosarcinaceae</taxon>
        <taxon>Methanococcoides</taxon>
    </lineage>
</organism>
<protein>
    <recommendedName>
        <fullName evidence="1">DUF7479 domain-containing protein</fullName>
    </recommendedName>
</protein>
<keyword evidence="3" id="KW-1185">Reference proteome</keyword>
<evidence type="ECO:0000313" key="2">
    <source>
        <dbReference type="EMBL" id="MCM1987918.1"/>
    </source>
</evidence>